<evidence type="ECO:0000259" key="3">
    <source>
        <dbReference type="SMART" id="SM01111"/>
    </source>
</evidence>
<dbReference type="AlphaFoldDB" id="A0A922NFM3"/>
<reference evidence="5" key="1">
    <citation type="journal article" date="2022" name="Microb. Genom.">
        <title>A global pangenome for the wheat fungal pathogen Pyrenophora tritici-repentis and prediction of effector protein structural homology.</title>
        <authorList>
            <person name="Moolhuijzen P.M."/>
            <person name="See P.T."/>
            <person name="Shi G."/>
            <person name="Powell H.R."/>
            <person name="Cockram J."/>
            <person name="Jorgensen L.N."/>
            <person name="Benslimane H."/>
            <person name="Strelkov S.E."/>
            <person name="Turner J."/>
            <person name="Liu Z."/>
            <person name="Moffat C.S."/>
        </authorList>
    </citation>
    <scope>NUCLEOTIDE SEQUENCE [LARGE SCALE GENOMIC DNA]</scope>
</reference>
<feature type="region of interest" description="Disordered" evidence="2">
    <location>
        <begin position="300"/>
        <end position="321"/>
    </location>
</feature>
<dbReference type="SUPFAM" id="SSF51322">
    <property type="entry name" value="Cyanovirin-N"/>
    <property type="match status" value="1"/>
</dbReference>
<evidence type="ECO:0000313" key="5">
    <source>
        <dbReference type="Proteomes" id="UP000249757"/>
    </source>
</evidence>
<dbReference type="InterPro" id="IPR036673">
    <property type="entry name" value="Cyanovirin-N_sf"/>
</dbReference>
<organism evidence="4 5">
    <name type="scientific">Pyrenophora tritici-repentis</name>
    <dbReference type="NCBI Taxonomy" id="45151"/>
    <lineage>
        <taxon>Eukaryota</taxon>
        <taxon>Fungi</taxon>
        <taxon>Dikarya</taxon>
        <taxon>Ascomycota</taxon>
        <taxon>Pezizomycotina</taxon>
        <taxon>Dothideomycetes</taxon>
        <taxon>Pleosporomycetidae</taxon>
        <taxon>Pleosporales</taxon>
        <taxon>Pleosporineae</taxon>
        <taxon>Pleosporaceae</taxon>
        <taxon>Pyrenophora</taxon>
    </lineage>
</organism>
<dbReference type="Proteomes" id="UP000249757">
    <property type="component" value="Unassembled WGS sequence"/>
</dbReference>
<dbReference type="SMART" id="SM01111">
    <property type="entry name" value="CVNH"/>
    <property type="match status" value="1"/>
</dbReference>
<dbReference type="EMBL" id="NRDI02000009">
    <property type="protein sequence ID" value="KAI1513309.1"/>
    <property type="molecule type" value="Genomic_DNA"/>
</dbReference>
<keyword evidence="1" id="KW-0175">Coiled coil</keyword>
<accession>A0A922NFM3</accession>
<dbReference type="Pfam" id="PF08881">
    <property type="entry name" value="CVNH"/>
    <property type="match status" value="1"/>
</dbReference>
<feature type="coiled-coil region" evidence="1">
    <location>
        <begin position="131"/>
        <end position="158"/>
    </location>
</feature>
<evidence type="ECO:0000313" key="4">
    <source>
        <dbReference type="EMBL" id="KAI1513309.1"/>
    </source>
</evidence>
<dbReference type="InterPro" id="IPR011058">
    <property type="entry name" value="Cyanovirin-N"/>
</dbReference>
<proteinExistence type="predicted"/>
<keyword evidence="5" id="KW-1185">Reference proteome</keyword>
<sequence length="422" mass="46861">MTFYHTAENIRIDDGHVLRARLQTADGEWNDSEIDLNQHVGNDNGHFCWDGENFSHSAENIHFALEGDGDVPVLRATLMDAEGNSQERDLNLGERISNENGNFQFGIGLKVYQGNDTPSSIRIRENQRRSRNQRKELIHDLQRRVQEYEAKGVAATQDMQRAARKVAEENLRLRSMLSSRGVSQSEIDAYLRSFDVGSDQSGPQGHSQGPNHTLLPLQQTELATAGPTSAYSVGEPGLQSVSHSTAGFVAQPLTQNSFQPRTQFHQPHSQYQIGHQRNVQCSSEITQCAKRDVRQEIAGARSPEYSTPIRPEEATHSKPAEVEQSCQRTANNAVLDSTPPFMILENDADCPNTASCFCAPTFTPKDQSPDTGLLISCETAATIIAEMRGDGDRNRIRARLGCEGDKECNVKNTLVLELMDER</sequence>
<evidence type="ECO:0000256" key="1">
    <source>
        <dbReference type="SAM" id="Coils"/>
    </source>
</evidence>
<evidence type="ECO:0000256" key="2">
    <source>
        <dbReference type="SAM" id="MobiDB-lite"/>
    </source>
</evidence>
<name>A0A922NFM3_9PLEO</name>
<dbReference type="PANTHER" id="PTHR42076:SF1">
    <property type="entry name" value="CYANOVIRIN-N DOMAIN-CONTAINING PROTEIN"/>
    <property type="match status" value="1"/>
</dbReference>
<dbReference type="PANTHER" id="PTHR42076">
    <property type="entry name" value="CYANOVIRIN-N HOMOLOG"/>
    <property type="match status" value="1"/>
</dbReference>
<dbReference type="OrthoDB" id="2441380at2759"/>
<dbReference type="Gene3D" id="2.30.60.10">
    <property type="entry name" value="Cyanovirin-N"/>
    <property type="match status" value="1"/>
</dbReference>
<comment type="caution">
    <text evidence="4">The sequence shown here is derived from an EMBL/GenBank/DDBJ whole genome shotgun (WGS) entry which is preliminary data.</text>
</comment>
<protein>
    <submittedName>
        <fullName evidence="4">BRLZ domain containing protein</fullName>
    </submittedName>
</protein>
<feature type="compositionally biased region" description="Basic and acidic residues" evidence="2">
    <location>
        <begin position="310"/>
        <end position="321"/>
    </location>
</feature>
<gene>
    <name evidence="4" type="ORF">Ptr86124_007211</name>
</gene>
<feature type="domain" description="Cyanovirin-N" evidence="3">
    <location>
        <begin position="2"/>
        <end position="105"/>
    </location>
</feature>
<dbReference type="CDD" id="cd14688">
    <property type="entry name" value="bZIP_YAP"/>
    <property type="match status" value="1"/>
</dbReference>